<proteinExistence type="predicted"/>
<comment type="caution">
    <text evidence="1">The sequence shown here is derived from an EMBL/GenBank/DDBJ whole genome shotgun (WGS) entry which is preliminary data.</text>
</comment>
<evidence type="ECO:0000313" key="2">
    <source>
        <dbReference type="Proteomes" id="UP000623250"/>
    </source>
</evidence>
<keyword evidence="2" id="KW-1185">Reference proteome</keyword>
<organism evidence="1 2">
    <name type="scientific">Rhodomicrobium udaipurense</name>
    <dbReference type="NCBI Taxonomy" id="1202716"/>
    <lineage>
        <taxon>Bacteria</taxon>
        <taxon>Pseudomonadati</taxon>
        <taxon>Pseudomonadota</taxon>
        <taxon>Alphaproteobacteria</taxon>
        <taxon>Hyphomicrobiales</taxon>
        <taxon>Hyphomicrobiaceae</taxon>
        <taxon>Rhodomicrobium</taxon>
    </lineage>
</organism>
<dbReference type="Proteomes" id="UP000623250">
    <property type="component" value="Unassembled WGS sequence"/>
</dbReference>
<dbReference type="AlphaFoldDB" id="A0A8I1GC12"/>
<reference evidence="1 2" key="1">
    <citation type="submission" date="2020-12" db="EMBL/GenBank/DDBJ databases">
        <title>Revised draft genomes of Rhodomicrobium vannielii ATCC 17100 and Rhodomicrobium udaipurense JA643.</title>
        <authorList>
            <person name="Conners E.M."/>
            <person name="Davenport E.J."/>
            <person name="Bose A."/>
        </authorList>
    </citation>
    <scope>NUCLEOTIDE SEQUENCE [LARGE SCALE GENOMIC DNA]</scope>
    <source>
        <strain evidence="1 2">JA643</strain>
    </source>
</reference>
<feature type="non-terminal residue" evidence="1">
    <location>
        <position position="74"/>
    </location>
</feature>
<accession>A0A8I1GC12</accession>
<evidence type="ECO:0000313" key="1">
    <source>
        <dbReference type="EMBL" id="MBJ7543045.1"/>
    </source>
</evidence>
<name>A0A8I1GC12_9HYPH</name>
<protein>
    <submittedName>
        <fullName evidence="1">Uncharacterized protein</fullName>
    </submittedName>
</protein>
<dbReference type="EMBL" id="JAEMUK010000011">
    <property type="protein sequence ID" value="MBJ7543045.1"/>
    <property type="molecule type" value="Genomic_DNA"/>
</dbReference>
<gene>
    <name evidence="1" type="ORF">JDN41_05680</name>
</gene>
<dbReference type="RefSeq" id="WP_199502337.1">
    <property type="nucleotide sequence ID" value="NZ_JAEMUK010000011.1"/>
</dbReference>
<sequence>MINDGAAYGTEFRLPKDTWMNPDDLRVGLWHRGAQDRLQGDPFGGDTDPENPVWDDLIRSPVMRDKQAIADGVS</sequence>